<comment type="caution">
    <text evidence="1">The sequence shown here is derived from an EMBL/GenBank/DDBJ whole genome shotgun (WGS) entry which is preliminary data.</text>
</comment>
<gene>
    <name evidence="1" type="ORF">Q2100_22095</name>
</gene>
<evidence type="ECO:0000313" key="1">
    <source>
        <dbReference type="EMBL" id="MDO3638445.1"/>
    </source>
</evidence>
<dbReference type="Proteomes" id="UP001168823">
    <property type="component" value="Unassembled WGS sequence"/>
</dbReference>
<protein>
    <submittedName>
        <fullName evidence="1">Nitroreductase/quinone reductase family protein</fullName>
    </submittedName>
</protein>
<name>A0ABT8UNP4_9MYCO</name>
<dbReference type="InterPro" id="IPR012349">
    <property type="entry name" value="Split_barrel_FMN-bd"/>
</dbReference>
<reference evidence="1" key="1">
    <citation type="submission" date="2023-07" db="EMBL/GenBank/DDBJ databases">
        <title>Mycolicibacterium sp. nov., a novel bacterial species.</title>
        <authorList>
            <person name="Cao Y."/>
        </authorList>
    </citation>
    <scope>NUCLEOTIDE SEQUENCE</scope>
    <source>
        <strain evidence="1">KC 300</strain>
    </source>
</reference>
<dbReference type="RefSeq" id="WP_302915779.1">
    <property type="nucleotide sequence ID" value="NZ_JAUMSQ010000210.1"/>
</dbReference>
<dbReference type="Pfam" id="PF04075">
    <property type="entry name" value="F420H2_quin_red"/>
    <property type="match status" value="1"/>
</dbReference>
<accession>A0ABT8UNP4</accession>
<dbReference type="EMBL" id="JAUMSQ010000210">
    <property type="protein sequence ID" value="MDO3638445.1"/>
    <property type="molecule type" value="Genomic_DNA"/>
</dbReference>
<sequence>MALAPATWPRPLLRAIRTSNKYVVNPFFRRFAGRKGAYAASIRHTGRKSGRQFSTPVGADRVQGGFVIPLAYGTRVDWLRNVLAAGRATLVLDGDTHDVTAPEVIDAATALPMLPPRRRRTFERLGIAQYLLVTAA</sequence>
<dbReference type="InterPro" id="IPR004378">
    <property type="entry name" value="F420H2_quin_Rdtase"/>
</dbReference>
<dbReference type="Gene3D" id="2.30.110.10">
    <property type="entry name" value="Electron Transport, Fmn-binding Protein, Chain A"/>
    <property type="match status" value="1"/>
</dbReference>
<keyword evidence="2" id="KW-1185">Reference proteome</keyword>
<organism evidence="1 2">
    <name type="scientific">Mycolicibacterium arseniciresistens</name>
    <dbReference type="NCBI Taxonomy" id="3062257"/>
    <lineage>
        <taxon>Bacteria</taxon>
        <taxon>Bacillati</taxon>
        <taxon>Actinomycetota</taxon>
        <taxon>Actinomycetes</taxon>
        <taxon>Mycobacteriales</taxon>
        <taxon>Mycobacteriaceae</taxon>
        <taxon>Mycolicibacterium</taxon>
    </lineage>
</organism>
<evidence type="ECO:0000313" key="2">
    <source>
        <dbReference type="Proteomes" id="UP001168823"/>
    </source>
</evidence>
<proteinExistence type="predicted"/>